<evidence type="ECO:0000313" key="2">
    <source>
        <dbReference type="EMBL" id="MPC90836.1"/>
    </source>
</evidence>
<organism evidence="2 3">
    <name type="scientific">Portunus trituberculatus</name>
    <name type="common">Swimming crab</name>
    <name type="synonym">Neptunus trituberculatus</name>
    <dbReference type="NCBI Taxonomy" id="210409"/>
    <lineage>
        <taxon>Eukaryota</taxon>
        <taxon>Metazoa</taxon>
        <taxon>Ecdysozoa</taxon>
        <taxon>Arthropoda</taxon>
        <taxon>Crustacea</taxon>
        <taxon>Multicrustacea</taxon>
        <taxon>Malacostraca</taxon>
        <taxon>Eumalacostraca</taxon>
        <taxon>Eucarida</taxon>
        <taxon>Decapoda</taxon>
        <taxon>Pleocyemata</taxon>
        <taxon>Brachyura</taxon>
        <taxon>Eubrachyura</taxon>
        <taxon>Portunoidea</taxon>
        <taxon>Portunidae</taxon>
        <taxon>Portuninae</taxon>
        <taxon>Portunus</taxon>
    </lineage>
</organism>
<dbReference type="EMBL" id="VSRR010085698">
    <property type="protein sequence ID" value="MPC90836.1"/>
    <property type="molecule type" value="Genomic_DNA"/>
</dbReference>
<feature type="region of interest" description="Disordered" evidence="1">
    <location>
        <begin position="56"/>
        <end position="78"/>
    </location>
</feature>
<dbReference type="Proteomes" id="UP000324222">
    <property type="component" value="Unassembled WGS sequence"/>
</dbReference>
<accession>A0A5B7J9Y8</accession>
<proteinExistence type="predicted"/>
<keyword evidence="3" id="KW-1185">Reference proteome</keyword>
<evidence type="ECO:0000256" key="1">
    <source>
        <dbReference type="SAM" id="MobiDB-lite"/>
    </source>
</evidence>
<evidence type="ECO:0000313" key="3">
    <source>
        <dbReference type="Proteomes" id="UP000324222"/>
    </source>
</evidence>
<dbReference type="AlphaFoldDB" id="A0A5B7J9Y8"/>
<feature type="compositionally biased region" description="Basic and acidic residues" evidence="1">
    <location>
        <begin position="68"/>
        <end position="78"/>
    </location>
</feature>
<name>A0A5B7J9Y8_PORTR</name>
<protein>
    <submittedName>
        <fullName evidence="2">Uncharacterized protein</fullName>
    </submittedName>
</protein>
<reference evidence="2 3" key="1">
    <citation type="submission" date="2019-05" db="EMBL/GenBank/DDBJ databases">
        <title>Another draft genome of Portunus trituberculatus and its Hox gene families provides insights of decapod evolution.</title>
        <authorList>
            <person name="Jeong J.-H."/>
            <person name="Song I."/>
            <person name="Kim S."/>
            <person name="Choi T."/>
            <person name="Kim D."/>
            <person name="Ryu S."/>
            <person name="Kim W."/>
        </authorList>
    </citation>
    <scope>NUCLEOTIDE SEQUENCE [LARGE SCALE GENOMIC DNA]</scope>
    <source>
        <tissue evidence="2">Muscle</tissue>
    </source>
</reference>
<comment type="caution">
    <text evidence="2">The sequence shown here is derived from an EMBL/GenBank/DDBJ whole genome shotgun (WGS) entry which is preliminary data.</text>
</comment>
<gene>
    <name evidence="2" type="ORF">E2C01_085839</name>
</gene>
<sequence>MYTFVWSRMNRRIQELVRNKHLETSNSGSNREKYAIAALRSCDCRVSKLPCVAARPLSQPQEPSCKFPRGDTTRLPRE</sequence>